<evidence type="ECO:0000256" key="1">
    <source>
        <dbReference type="SAM" id="SignalP"/>
    </source>
</evidence>
<keyword evidence="1" id="KW-0732">Signal</keyword>
<feature type="chain" id="PRO_5031268097" description="Alpha-amylase" evidence="1">
    <location>
        <begin position="25"/>
        <end position="429"/>
    </location>
</feature>
<organism evidence="2 3">
    <name type="scientific">Microlunatus parietis</name>
    <dbReference type="NCBI Taxonomy" id="682979"/>
    <lineage>
        <taxon>Bacteria</taxon>
        <taxon>Bacillati</taxon>
        <taxon>Actinomycetota</taxon>
        <taxon>Actinomycetes</taxon>
        <taxon>Propionibacteriales</taxon>
        <taxon>Propionibacteriaceae</taxon>
        <taxon>Microlunatus</taxon>
    </lineage>
</organism>
<proteinExistence type="predicted"/>
<reference evidence="2 3" key="1">
    <citation type="submission" date="2020-07" db="EMBL/GenBank/DDBJ databases">
        <title>Sequencing the genomes of 1000 actinobacteria strains.</title>
        <authorList>
            <person name="Klenk H.-P."/>
        </authorList>
    </citation>
    <scope>NUCLEOTIDE SEQUENCE [LARGE SCALE GENOMIC DNA]</scope>
    <source>
        <strain evidence="2 3">DSM 22083</strain>
    </source>
</reference>
<keyword evidence="3" id="KW-1185">Reference proteome</keyword>
<accession>A0A7Y9I401</accession>
<name>A0A7Y9I401_9ACTN</name>
<dbReference type="RefSeq" id="WP_179748803.1">
    <property type="nucleotide sequence ID" value="NZ_JACCBU010000001.1"/>
</dbReference>
<sequence length="429" mass="45534">MRTRIAVGLVAAALTLLMAQPAAAENASTLSGTIVVAAGGEPVPGAEAELCRFDEDGTPTETRRLGIADDQGRFMITDVPDGEYTFLFRDPWSIPQNGTRYLISRWYGNVKALGDACWQNPQRQAGRFTVAGGDVAGLDGTLPVGGRIIGFANDTLGEPVNEMQVGYTDASGLDHGVLSGWPTGGEYRTRLVLPGPQQVTFFDGRTGAKVVKPVTVAAGTTTRLDADFAATTLDPGLGGPEIRAPRTLAKGAQLEIVGRWYHADIELRYTWLRDGRPIRGATDRTYRLTAADAGRTVGARVTAGLAGHEAVTVDAAAPVRLKPRDSVTGLVLSPSSTGRDQTNALRAQVHVSVESGAPAGTVIIWDDSHGEEQGHHIKLGEGRPNELGDVIIAFPSKLALDGGRAYAEFVPDDPEVNASYSAEQPYRIR</sequence>
<dbReference type="EMBL" id="JACCBU010000001">
    <property type="protein sequence ID" value="NYE69804.1"/>
    <property type="molecule type" value="Genomic_DNA"/>
</dbReference>
<gene>
    <name evidence="2" type="ORF">BKA15_001133</name>
</gene>
<evidence type="ECO:0000313" key="2">
    <source>
        <dbReference type="EMBL" id="NYE69804.1"/>
    </source>
</evidence>
<evidence type="ECO:0000313" key="3">
    <source>
        <dbReference type="Proteomes" id="UP000569914"/>
    </source>
</evidence>
<comment type="caution">
    <text evidence="2">The sequence shown here is derived from an EMBL/GenBank/DDBJ whole genome shotgun (WGS) entry which is preliminary data.</text>
</comment>
<feature type="signal peptide" evidence="1">
    <location>
        <begin position="1"/>
        <end position="24"/>
    </location>
</feature>
<dbReference type="SUPFAM" id="SSF49452">
    <property type="entry name" value="Starch-binding domain-like"/>
    <property type="match status" value="1"/>
</dbReference>
<dbReference type="GO" id="GO:0030246">
    <property type="term" value="F:carbohydrate binding"/>
    <property type="evidence" value="ECO:0007669"/>
    <property type="project" value="InterPro"/>
</dbReference>
<dbReference type="AlphaFoldDB" id="A0A7Y9I401"/>
<dbReference type="Gene3D" id="2.60.40.2700">
    <property type="match status" value="1"/>
</dbReference>
<dbReference type="Proteomes" id="UP000569914">
    <property type="component" value="Unassembled WGS sequence"/>
</dbReference>
<evidence type="ECO:0008006" key="4">
    <source>
        <dbReference type="Google" id="ProtNLM"/>
    </source>
</evidence>
<protein>
    <recommendedName>
        <fullName evidence="4">Alpha-amylase</fullName>
    </recommendedName>
</protein>
<dbReference type="InterPro" id="IPR013784">
    <property type="entry name" value="Carb-bd-like_fold"/>
</dbReference>